<accession>A0ABV0S1L9</accession>
<feature type="domain" description="Tetratricopeptide repeat protein 21A/21B C-terminal ARM" evidence="2">
    <location>
        <begin position="223"/>
        <end position="298"/>
    </location>
</feature>
<evidence type="ECO:0000259" key="2">
    <source>
        <dbReference type="Pfam" id="PF25063"/>
    </source>
</evidence>
<dbReference type="Gene3D" id="1.25.40.10">
    <property type="entry name" value="Tetratricopeptide repeat domain"/>
    <property type="match status" value="1"/>
</dbReference>
<dbReference type="InterPro" id="IPR011990">
    <property type="entry name" value="TPR-like_helical_dom_sf"/>
</dbReference>
<keyword evidence="1" id="KW-0812">Transmembrane</keyword>
<evidence type="ECO:0000313" key="4">
    <source>
        <dbReference type="Proteomes" id="UP001434883"/>
    </source>
</evidence>
<evidence type="ECO:0000256" key="1">
    <source>
        <dbReference type="SAM" id="Phobius"/>
    </source>
</evidence>
<dbReference type="PANTHER" id="PTHR14699:SF1">
    <property type="entry name" value="TETRATRICOPEPTIDE REPEAT PROTEIN 21B"/>
    <property type="match status" value="1"/>
</dbReference>
<dbReference type="InterPro" id="IPR040364">
    <property type="entry name" value="TTC21A/TTC21B"/>
</dbReference>
<keyword evidence="1" id="KW-1133">Transmembrane helix</keyword>
<gene>
    <name evidence="3" type="ORF">XENOCAPTIV_002553</name>
</gene>
<sequence>SCDKIFYSDECAPCSQVMLELARLYLTLDEVDACQEQCSEILKNDNFNEDATLVCVVPLPQLIMPASVSNMIPLGLLSNSTEKQESEQLAVRTAEKLLKEIKPQTPGGHVQLRILENYCLLSTKQKANIEKALGVFTEIANNEVSKLQMVQDIIPSCLNIPPLGAMHFVCSVLLLLSATWLNIISVLILQCLIINKLIVDLCKVVMWFRGIHPVSPVFYCGIQKDHVPALLAMATAYMMLKQTPRARNQLKRIAKMNWNIADADEFEKSWLLLADIYIHSGKYDMAGDLLKRCLNHNKVGLTCR</sequence>
<proteinExistence type="predicted"/>
<protein>
    <recommendedName>
        <fullName evidence="2">Tetratricopeptide repeat protein 21A/21B C-terminal ARM domain-containing protein</fullName>
    </recommendedName>
</protein>
<organism evidence="3 4">
    <name type="scientific">Xenoophorus captivus</name>
    <dbReference type="NCBI Taxonomy" id="1517983"/>
    <lineage>
        <taxon>Eukaryota</taxon>
        <taxon>Metazoa</taxon>
        <taxon>Chordata</taxon>
        <taxon>Craniata</taxon>
        <taxon>Vertebrata</taxon>
        <taxon>Euteleostomi</taxon>
        <taxon>Actinopterygii</taxon>
        <taxon>Neopterygii</taxon>
        <taxon>Teleostei</taxon>
        <taxon>Neoteleostei</taxon>
        <taxon>Acanthomorphata</taxon>
        <taxon>Ovalentaria</taxon>
        <taxon>Atherinomorphae</taxon>
        <taxon>Cyprinodontiformes</taxon>
        <taxon>Goodeidae</taxon>
        <taxon>Xenoophorus</taxon>
    </lineage>
</organism>
<keyword evidence="1" id="KW-0472">Membrane</keyword>
<dbReference type="PANTHER" id="PTHR14699">
    <property type="entry name" value="STI2 PROTEIN-RELATED"/>
    <property type="match status" value="1"/>
</dbReference>
<reference evidence="3 4" key="1">
    <citation type="submission" date="2021-06" db="EMBL/GenBank/DDBJ databases">
        <authorList>
            <person name="Palmer J.M."/>
        </authorList>
    </citation>
    <scope>NUCLEOTIDE SEQUENCE [LARGE SCALE GENOMIC DNA]</scope>
    <source>
        <strain evidence="3 4">XC_2019</strain>
        <tissue evidence="3">Muscle</tissue>
    </source>
</reference>
<dbReference type="EMBL" id="JAHRIN010067344">
    <property type="protein sequence ID" value="MEQ2214353.1"/>
    <property type="molecule type" value="Genomic_DNA"/>
</dbReference>
<feature type="transmembrane region" description="Helical" evidence="1">
    <location>
        <begin position="165"/>
        <end position="189"/>
    </location>
</feature>
<dbReference type="InterPro" id="IPR056834">
    <property type="entry name" value="ARM_TT21_C"/>
</dbReference>
<evidence type="ECO:0000313" key="3">
    <source>
        <dbReference type="EMBL" id="MEQ2214353.1"/>
    </source>
</evidence>
<dbReference type="Proteomes" id="UP001434883">
    <property type="component" value="Unassembled WGS sequence"/>
</dbReference>
<keyword evidence="4" id="KW-1185">Reference proteome</keyword>
<dbReference type="Pfam" id="PF25063">
    <property type="entry name" value="ARM_TT21_C"/>
    <property type="match status" value="1"/>
</dbReference>
<dbReference type="SUPFAM" id="SSF48452">
    <property type="entry name" value="TPR-like"/>
    <property type="match status" value="1"/>
</dbReference>
<feature type="non-terminal residue" evidence="3">
    <location>
        <position position="1"/>
    </location>
</feature>
<comment type="caution">
    <text evidence="3">The sequence shown here is derived from an EMBL/GenBank/DDBJ whole genome shotgun (WGS) entry which is preliminary data.</text>
</comment>
<name>A0ABV0S1L9_9TELE</name>